<gene>
    <name evidence="2" type="primary">BBOV_III007640</name>
</gene>
<evidence type="ECO:0000256" key="1">
    <source>
        <dbReference type="SAM" id="Phobius"/>
    </source>
</evidence>
<sequence length="201" mass="21997">MNDISSMETPATPSEKFGTMAWLDNHMKLVFSSIIGVGYAFLGLLCAYVVYLAKLRSTQNLLNLTVMVGIFITLVALSNIVGILAVALMSESCLTIFTVNNSFIILLDIFLSGIHFGMATHNGREAIVTDSTANVFFLTGFCFTSKALLYIMMLYLGLRLKKTLRHSVLIGDIKINDGNTTISGDLNKTQMGIPIIITNQK</sequence>
<proteinExistence type="evidence at transcript level"/>
<feature type="transmembrane region" description="Helical" evidence="1">
    <location>
        <begin position="94"/>
        <end position="116"/>
    </location>
</feature>
<keyword evidence="1" id="KW-0812">Transmembrane</keyword>
<name>S6B936_BABBO</name>
<feature type="transmembrane region" description="Helical" evidence="1">
    <location>
        <begin position="29"/>
        <end position="52"/>
    </location>
</feature>
<accession>S6B936</accession>
<protein>
    <submittedName>
        <fullName evidence="2">Membrane protein, putative</fullName>
    </submittedName>
</protein>
<dbReference type="AlphaFoldDB" id="S6B936"/>
<feature type="transmembrane region" description="Helical" evidence="1">
    <location>
        <begin position="64"/>
        <end position="87"/>
    </location>
</feature>
<feature type="transmembrane region" description="Helical" evidence="1">
    <location>
        <begin position="136"/>
        <end position="158"/>
    </location>
</feature>
<organism evidence="2">
    <name type="scientific">Babesia bovis</name>
    <dbReference type="NCBI Taxonomy" id="5865"/>
    <lineage>
        <taxon>Eukaryota</taxon>
        <taxon>Sar</taxon>
        <taxon>Alveolata</taxon>
        <taxon>Apicomplexa</taxon>
        <taxon>Aconoidasida</taxon>
        <taxon>Piroplasmida</taxon>
        <taxon>Babesiidae</taxon>
        <taxon>Babesia</taxon>
    </lineage>
</organism>
<dbReference type="VEuPathDB" id="PiroplasmaDB:BBOV_III007640"/>
<keyword evidence="1" id="KW-1133">Transmembrane helix</keyword>
<dbReference type="EMBL" id="AK441877">
    <property type="protein sequence ID" value="BAN65671.1"/>
    <property type="molecule type" value="mRNA"/>
</dbReference>
<evidence type="ECO:0000313" key="2">
    <source>
        <dbReference type="EMBL" id="BAN65671.1"/>
    </source>
</evidence>
<reference evidence="2" key="1">
    <citation type="journal article" date="2014" name="BMC Genomics">
        <title>The Babesia bovis gene and promoter model: an update from full-length EST analysis.</title>
        <authorList>
            <person name="Yamagishi J."/>
            <person name="Wakaguri H."/>
            <person name="Yokoyama N."/>
            <person name="Yamashita R."/>
            <person name="Suzuki Y."/>
            <person name="Xuan X."/>
            <person name="Igarashi I."/>
        </authorList>
    </citation>
    <scope>NUCLEOTIDE SEQUENCE</scope>
    <source>
        <strain evidence="2">Texas</strain>
    </source>
</reference>
<keyword evidence="1" id="KW-0472">Membrane</keyword>